<dbReference type="PROSITE" id="PS51707">
    <property type="entry name" value="CYTH"/>
    <property type="match status" value="1"/>
</dbReference>
<dbReference type="AlphaFoldDB" id="A0A1G7CE27"/>
<dbReference type="InterPro" id="IPR033469">
    <property type="entry name" value="CYTH-like_dom_sf"/>
</dbReference>
<reference evidence="4" key="1">
    <citation type="submission" date="2016-10" db="EMBL/GenBank/DDBJ databases">
        <authorList>
            <person name="Varghese N."/>
            <person name="Submissions S."/>
        </authorList>
    </citation>
    <scope>NUCLEOTIDE SEQUENCE [LARGE SCALE GENOMIC DNA]</scope>
    <source>
        <strain evidence="4">DSM 8987</strain>
    </source>
</reference>
<dbReference type="InterPro" id="IPR012042">
    <property type="entry name" value="NeuTTM/CthTTM-like"/>
</dbReference>
<feature type="active site" description="Proton acceptor" evidence="1">
    <location>
        <position position="30"/>
    </location>
</feature>
<evidence type="ECO:0000259" key="2">
    <source>
        <dbReference type="PROSITE" id="PS51707"/>
    </source>
</evidence>
<evidence type="ECO:0000256" key="1">
    <source>
        <dbReference type="PIRSR" id="PIRSR016487-1"/>
    </source>
</evidence>
<accession>A0A1G7CE27</accession>
<evidence type="ECO:0000313" key="3">
    <source>
        <dbReference type="EMBL" id="SDE36665.1"/>
    </source>
</evidence>
<gene>
    <name evidence="3" type="ORF">SAMN05661003_10925</name>
</gene>
<dbReference type="RefSeq" id="WP_092078555.1">
    <property type="nucleotide sequence ID" value="NZ_FNAQ01000009.1"/>
</dbReference>
<dbReference type="PIRSF" id="PIRSF016487">
    <property type="entry name" value="CYTH_UCP016487"/>
    <property type="match status" value="1"/>
</dbReference>
<name>A0A1G7CE27_9BACT</name>
<proteinExistence type="predicted"/>
<dbReference type="Proteomes" id="UP000243205">
    <property type="component" value="Unassembled WGS sequence"/>
</dbReference>
<dbReference type="InterPro" id="IPR023577">
    <property type="entry name" value="CYTH_domain"/>
</dbReference>
<dbReference type="SMART" id="SM01118">
    <property type="entry name" value="CYTH"/>
    <property type="match status" value="1"/>
</dbReference>
<dbReference type="STRING" id="57664.SAMN05661003_10925"/>
<dbReference type="EMBL" id="FNAQ01000009">
    <property type="protein sequence ID" value="SDE36665.1"/>
    <property type="molecule type" value="Genomic_DNA"/>
</dbReference>
<evidence type="ECO:0000313" key="4">
    <source>
        <dbReference type="Proteomes" id="UP000243205"/>
    </source>
</evidence>
<protein>
    <submittedName>
        <fullName evidence="3">Adenylate cyclase</fullName>
    </submittedName>
</protein>
<dbReference type="Gene3D" id="2.40.320.10">
    <property type="entry name" value="Hypothetical Protein Pfu-838710-001"/>
    <property type="match status" value="1"/>
</dbReference>
<dbReference type="PANTHER" id="PTHR40114:SF1">
    <property type="entry name" value="SLR0698 PROTEIN"/>
    <property type="match status" value="1"/>
</dbReference>
<sequence length="164" mass="18760">MGVEIERKFLLCGDGWRQQARSRQRLCQGYLCSSVERTVRVRLAGEQAWLTIKGPTQGLRRAEYEYAIPATEAAELLQLCQQPLIDKWRYLVWLQDQLWEIDEFLGANSGLLLAEIELPHEDAVFVRPDWLGPEVSAAARYSNACLQQHPYSAWSAAERANPQD</sequence>
<dbReference type="CDD" id="cd07891">
    <property type="entry name" value="CYTH-like_CthTTM-like_1"/>
    <property type="match status" value="1"/>
</dbReference>
<keyword evidence="4" id="KW-1185">Reference proteome</keyword>
<dbReference type="OrthoDB" id="9805588at2"/>
<feature type="domain" description="CYTH" evidence="2">
    <location>
        <begin position="2"/>
        <end position="148"/>
    </location>
</feature>
<dbReference type="Pfam" id="PF01928">
    <property type="entry name" value="CYTH"/>
    <property type="match status" value="1"/>
</dbReference>
<dbReference type="PANTHER" id="PTHR40114">
    <property type="entry name" value="SLR0698 PROTEIN"/>
    <property type="match status" value="1"/>
</dbReference>
<organism evidence="3 4">
    <name type="scientific">Desulfuromonas thiophila</name>
    <dbReference type="NCBI Taxonomy" id="57664"/>
    <lineage>
        <taxon>Bacteria</taxon>
        <taxon>Pseudomonadati</taxon>
        <taxon>Thermodesulfobacteriota</taxon>
        <taxon>Desulfuromonadia</taxon>
        <taxon>Desulfuromonadales</taxon>
        <taxon>Desulfuromonadaceae</taxon>
        <taxon>Desulfuromonas</taxon>
    </lineage>
</organism>
<dbReference type="SUPFAM" id="SSF55154">
    <property type="entry name" value="CYTH-like phosphatases"/>
    <property type="match status" value="1"/>
</dbReference>